<feature type="transmembrane region" description="Helical" evidence="2">
    <location>
        <begin position="58"/>
        <end position="78"/>
    </location>
</feature>
<dbReference type="Proteomes" id="UP001428290">
    <property type="component" value="Unassembled WGS sequence"/>
</dbReference>
<comment type="caution">
    <text evidence="3">The sequence shown here is derived from an EMBL/GenBank/DDBJ whole genome shotgun (WGS) entry which is preliminary data.</text>
</comment>
<organism evidence="3 4">
    <name type="scientific">Herpetosiphon gulosus</name>
    <dbReference type="NCBI Taxonomy" id="1973496"/>
    <lineage>
        <taxon>Bacteria</taxon>
        <taxon>Bacillati</taxon>
        <taxon>Chloroflexota</taxon>
        <taxon>Chloroflexia</taxon>
        <taxon>Herpetosiphonales</taxon>
        <taxon>Herpetosiphonaceae</taxon>
        <taxon>Herpetosiphon</taxon>
    </lineage>
</organism>
<keyword evidence="2" id="KW-0812">Transmembrane</keyword>
<gene>
    <name evidence="3" type="ORF">Hgul01_04332</name>
</gene>
<proteinExistence type="predicted"/>
<sequence>MSNQPPYGQQPQQPGYPPQQPYGQQPGYPPQQPGYPPYGQQPYGYPPQPQKRGGCLKFGIIGSLVLLLLCGIGGYFIFKSTVGDATATVDNFMKAGVANDFNAAKALVDSSVLPDAELEGLLSQRELFEGYTGLGAIPSNTSANSNTGEAATLDMTGALNYSSGSGTYTVKMIRVGSDWVIQGIRIRRN</sequence>
<protein>
    <recommendedName>
        <fullName evidence="5">DUF4878 domain-containing protein</fullName>
    </recommendedName>
</protein>
<evidence type="ECO:0000256" key="1">
    <source>
        <dbReference type="SAM" id="MobiDB-lite"/>
    </source>
</evidence>
<keyword evidence="2" id="KW-0472">Membrane</keyword>
<evidence type="ECO:0000313" key="4">
    <source>
        <dbReference type="Proteomes" id="UP001428290"/>
    </source>
</evidence>
<evidence type="ECO:0000313" key="3">
    <source>
        <dbReference type="EMBL" id="GAA5530513.1"/>
    </source>
</evidence>
<feature type="compositionally biased region" description="Pro residues" evidence="1">
    <location>
        <begin position="27"/>
        <end position="36"/>
    </location>
</feature>
<feature type="region of interest" description="Disordered" evidence="1">
    <location>
        <begin position="1"/>
        <end position="46"/>
    </location>
</feature>
<dbReference type="RefSeq" id="WP_345724112.1">
    <property type="nucleotide sequence ID" value="NZ_BAABRU010000019.1"/>
</dbReference>
<name>A0ABP9X7G4_9CHLR</name>
<keyword evidence="4" id="KW-1185">Reference proteome</keyword>
<evidence type="ECO:0008006" key="5">
    <source>
        <dbReference type="Google" id="ProtNLM"/>
    </source>
</evidence>
<feature type="compositionally biased region" description="Low complexity" evidence="1">
    <location>
        <begin position="1"/>
        <end position="13"/>
    </location>
</feature>
<reference evidence="3 4" key="1">
    <citation type="submission" date="2024-02" db="EMBL/GenBank/DDBJ databases">
        <title>Herpetosiphon gulosus NBRC 112829.</title>
        <authorList>
            <person name="Ichikawa N."/>
            <person name="Katano-Makiyama Y."/>
            <person name="Hidaka K."/>
        </authorList>
    </citation>
    <scope>NUCLEOTIDE SEQUENCE [LARGE SCALE GENOMIC DNA]</scope>
    <source>
        <strain evidence="3 4">NBRC 112829</strain>
    </source>
</reference>
<evidence type="ECO:0000256" key="2">
    <source>
        <dbReference type="SAM" id="Phobius"/>
    </source>
</evidence>
<accession>A0ABP9X7G4</accession>
<keyword evidence="2" id="KW-1133">Transmembrane helix</keyword>
<dbReference type="EMBL" id="BAABRU010000019">
    <property type="protein sequence ID" value="GAA5530513.1"/>
    <property type="molecule type" value="Genomic_DNA"/>
</dbReference>